<evidence type="ECO:0000313" key="4">
    <source>
        <dbReference type="Proteomes" id="UP000271464"/>
    </source>
</evidence>
<proteinExistence type="predicted"/>
<sequence length="88" mass="9492">MDHNPLARCQPGDLGPDLPHHPGKLMPEWHRRPARSGESAEADVGEVATTDAAGVDLHESVPRTAGRQVHAIERYAPRRMDANLPGSG</sequence>
<reference evidence="4 5" key="1">
    <citation type="submission" date="2018-09" db="EMBL/GenBank/DDBJ databases">
        <authorList>
            <person name="Tagini F."/>
        </authorList>
    </citation>
    <scope>NUCLEOTIDE SEQUENCE [LARGE SCALE GENOMIC DNA]</scope>
    <source>
        <strain evidence="3 4">MK4</strain>
        <strain evidence="2 5">MK42</strain>
    </source>
</reference>
<feature type="region of interest" description="Disordered" evidence="1">
    <location>
        <begin position="1"/>
        <end position="69"/>
    </location>
</feature>
<comment type="caution">
    <text evidence="2">The sequence shown here is derived from an EMBL/GenBank/DDBJ whole genome shotgun (WGS) entry which is preliminary data.</text>
</comment>
<dbReference type="AlphaFoldDB" id="A0AB38ULI0"/>
<dbReference type="Proteomes" id="UP000271464">
    <property type="component" value="Unassembled WGS sequence"/>
</dbReference>
<evidence type="ECO:0000313" key="2">
    <source>
        <dbReference type="EMBL" id="VAZ81335.1"/>
    </source>
</evidence>
<dbReference type="Proteomes" id="UP000279331">
    <property type="component" value="Unassembled WGS sequence"/>
</dbReference>
<dbReference type="EMBL" id="UPHM01000150">
    <property type="protein sequence ID" value="VBA31683.1"/>
    <property type="molecule type" value="Genomic_DNA"/>
</dbReference>
<gene>
    <name evidence="2" type="ORF">LAUMK42_00136</name>
    <name evidence="3" type="ORF">LAUMK4_05540</name>
</gene>
<evidence type="ECO:0000313" key="3">
    <source>
        <dbReference type="EMBL" id="VBA31683.1"/>
    </source>
</evidence>
<name>A0AB38ULI0_9MYCO</name>
<keyword evidence="4" id="KW-1185">Reference proteome</keyword>
<evidence type="ECO:0000313" key="5">
    <source>
        <dbReference type="Proteomes" id="UP000279331"/>
    </source>
</evidence>
<protein>
    <submittedName>
        <fullName evidence="2">Uncharacterized protein</fullName>
    </submittedName>
</protein>
<organism evidence="2 5">
    <name type="scientific">Mycobacterium persicum</name>
    <dbReference type="NCBI Taxonomy" id="1487726"/>
    <lineage>
        <taxon>Bacteria</taxon>
        <taxon>Bacillati</taxon>
        <taxon>Actinomycetota</taxon>
        <taxon>Actinomycetes</taxon>
        <taxon>Mycobacteriales</taxon>
        <taxon>Mycobacteriaceae</taxon>
        <taxon>Mycobacterium</taxon>
    </lineage>
</organism>
<evidence type="ECO:0000256" key="1">
    <source>
        <dbReference type="SAM" id="MobiDB-lite"/>
    </source>
</evidence>
<dbReference type="EMBL" id="UPHL01000007">
    <property type="protein sequence ID" value="VAZ81335.1"/>
    <property type="molecule type" value="Genomic_DNA"/>
</dbReference>
<accession>A0AB38ULI0</accession>